<feature type="domain" description="NlpC/P60" evidence="5">
    <location>
        <begin position="65"/>
        <end position="185"/>
    </location>
</feature>
<dbReference type="PANTHER" id="PTHR47359">
    <property type="entry name" value="PEPTIDOGLYCAN DL-ENDOPEPTIDASE CWLO"/>
    <property type="match status" value="1"/>
</dbReference>
<dbReference type="Gene3D" id="3.90.1720.10">
    <property type="entry name" value="endopeptidase domain like (from Nostoc punctiforme)"/>
    <property type="match status" value="1"/>
</dbReference>
<organism evidence="6 7">
    <name type="scientific">Schaalia naturae</name>
    <dbReference type="NCBI Taxonomy" id="635203"/>
    <lineage>
        <taxon>Bacteria</taxon>
        <taxon>Bacillati</taxon>
        <taxon>Actinomycetota</taxon>
        <taxon>Actinomycetes</taxon>
        <taxon>Actinomycetales</taxon>
        <taxon>Actinomycetaceae</taxon>
        <taxon>Schaalia</taxon>
    </lineage>
</organism>
<comment type="similarity">
    <text evidence="1">Belongs to the peptidase C40 family.</text>
</comment>
<keyword evidence="3" id="KW-0378">Hydrolase</keyword>
<keyword evidence="4" id="KW-0788">Thiol protease</keyword>
<dbReference type="Pfam" id="PF00877">
    <property type="entry name" value="NLPC_P60"/>
    <property type="match status" value="1"/>
</dbReference>
<dbReference type="PANTHER" id="PTHR47359:SF3">
    <property type="entry name" value="NLP_P60 DOMAIN-CONTAINING PROTEIN-RELATED"/>
    <property type="match status" value="1"/>
</dbReference>
<proteinExistence type="inferred from homology"/>
<evidence type="ECO:0000256" key="2">
    <source>
        <dbReference type="ARBA" id="ARBA00022670"/>
    </source>
</evidence>
<gene>
    <name evidence="6" type="ORF">ACFQWG_08255</name>
</gene>
<evidence type="ECO:0000313" key="7">
    <source>
        <dbReference type="Proteomes" id="UP001596527"/>
    </source>
</evidence>
<dbReference type="Proteomes" id="UP001596527">
    <property type="component" value="Unassembled WGS sequence"/>
</dbReference>
<keyword evidence="2" id="KW-0645">Protease</keyword>
<evidence type="ECO:0000256" key="1">
    <source>
        <dbReference type="ARBA" id="ARBA00007074"/>
    </source>
</evidence>
<dbReference type="InterPro" id="IPR038765">
    <property type="entry name" value="Papain-like_cys_pep_sf"/>
</dbReference>
<keyword evidence="7" id="KW-1185">Reference proteome</keyword>
<dbReference type="InterPro" id="IPR051794">
    <property type="entry name" value="PG_Endopeptidase_C40"/>
</dbReference>
<accession>A0ABW2SNZ3</accession>
<dbReference type="EMBL" id="JBHTEF010000001">
    <property type="protein sequence ID" value="MFC7581188.1"/>
    <property type="molecule type" value="Genomic_DNA"/>
</dbReference>
<dbReference type="PROSITE" id="PS51935">
    <property type="entry name" value="NLPC_P60"/>
    <property type="match status" value="1"/>
</dbReference>
<sequence>MTGISAVMARTAEIQATLDSLGATTAVSSARSASSSQAAGSASFEDALDPQLAAALGLSGADAAGATGEDLVSAAEAYLGVPYVWGGTATDGLDCSGLVQRALADLGVSAPRVAADQAAMGTAVASLDEARPGDLLVFDGGSHIGIYIGGGQMIHAPSPGSSVRIQDVYEMPTAIRRVLPSEQETAAAQASTSSAMAGLLERVLSAQSSQSTASALGSSLTGTRAGDFALLALGAA</sequence>
<evidence type="ECO:0000256" key="3">
    <source>
        <dbReference type="ARBA" id="ARBA00022801"/>
    </source>
</evidence>
<evidence type="ECO:0000259" key="5">
    <source>
        <dbReference type="PROSITE" id="PS51935"/>
    </source>
</evidence>
<protein>
    <submittedName>
        <fullName evidence="6">C40 family peptidase</fullName>
    </submittedName>
</protein>
<reference evidence="7" key="1">
    <citation type="journal article" date="2019" name="Int. J. Syst. Evol. Microbiol.">
        <title>The Global Catalogue of Microorganisms (GCM) 10K type strain sequencing project: providing services to taxonomists for standard genome sequencing and annotation.</title>
        <authorList>
            <consortium name="The Broad Institute Genomics Platform"/>
            <consortium name="The Broad Institute Genome Sequencing Center for Infectious Disease"/>
            <person name="Wu L."/>
            <person name="Ma J."/>
        </authorList>
    </citation>
    <scope>NUCLEOTIDE SEQUENCE [LARGE SCALE GENOMIC DNA]</scope>
    <source>
        <strain evidence="7">CCUG 56698</strain>
    </source>
</reference>
<dbReference type="RefSeq" id="WP_380974230.1">
    <property type="nucleotide sequence ID" value="NZ_JBHTEF010000001.1"/>
</dbReference>
<evidence type="ECO:0000313" key="6">
    <source>
        <dbReference type="EMBL" id="MFC7581188.1"/>
    </source>
</evidence>
<evidence type="ECO:0000256" key="4">
    <source>
        <dbReference type="ARBA" id="ARBA00022807"/>
    </source>
</evidence>
<comment type="caution">
    <text evidence="6">The sequence shown here is derived from an EMBL/GenBank/DDBJ whole genome shotgun (WGS) entry which is preliminary data.</text>
</comment>
<dbReference type="InterPro" id="IPR000064">
    <property type="entry name" value="NLP_P60_dom"/>
</dbReference>
<dbReference type="SUPFAM" id="SSF54001">
    <property type="entry name" value="Cysteine proteinases"/>
    <property type="match status" value="1"/>
</dbReference>
<name>A0ABW2SNZ3_9ACTO</name>